<keyword evidence="8" id="KW-0238">DNA-binding</keyword>
<dbReference type="InterPro" id="IPR011335">
    <property type="entry name" value="Restrct_endonuc-II-like"/>
</dbReference>
<dbReference type="PANTHER" id="PTHR30591:SF1">
    <property type="entry name" value="RECBCD ENZYME SUBUNIT RECC"/>
    <property type="match status" value="1"/>
</dbReference>
<dbReference type="SUPFAM" id="SSF52980">
    <property type="entry name" value="Restriction endonuclease-like"/>
    <property type="match status" value="1"/>
</dbReference>
<accession>A0ABR7KAZ4</accession>
<organism evidence="11 12">
    <name type="scientific">Catenibacterium faecis</name>
    <dbReference type="NCBI Taxonomy" id="2764323"/>
    <lineage>
        <taxon>Bacteria</taxon>
        <taxon>Bacillati</taxon>
        <taxon>Bacillota</taxon>
        <taxon>Erysipelotrichia</taxon>
        <taxon>Erysipelotrichales</taxon>
        <taxon>Coprobacillaceae</taxon>
        <taxon>Catenibacterium</taxon>
    </lineage>
</organism>
<dbReference type="PANTHER" id="PTHR30591">
    <property type="entry name" value="RECBCD ENZYME SUBUNIT RECC"/>
    <property type="match status" value="1"/>
</dbReference>
<evidence type="ECO:0000313" key="11">
    <source>
        <dbReference type="EMBL" id="MBC6009886.1"/>
    </source>
</evidence>
<dbReference type="InterPro" id="IPR011604">
    <property type="entry name" value="PDDEXK-like_dom_sf"/>
</dbReference>
<evidence type="ECO:0000259" key="10">
    <source>
        <dbReference type="Pfam" id="PF12705"/>
    </source>
</evidence>
<keyword evidence="12" id="KW-1185">Reference proteome</keyword>
<dbReference type="SUPFAM" id="SSF52540">
    <property type="entry name" value="P-loop containing nucleoside triphosphate hydrolases"/>
    <property type="match status" value="1"/>
</dbReference>
<keyword evidence="7" id="KW-0067">ATP-binding</keyword>
<keyword evidence="1" id="KW-0540">Nuclease</keyword>
<gene>
    <name evidence="11" type="ORF">H8909_06460</name>
</gene>
<evidence type="ECO:0000256" key="3">
    <source>
        <dbReference type="ARBA" id="ARBA00022763"/>
    </source>
</evidence>
<evidence type="ECO:0000313" key="12">
    <source>
        <dbReference type="Proteomes" id="UP000603474"/>
    </source>
</evidence>
<evidence type="ECO:0000256" key="9">
    <source>
        <dbReference type="ARBA" id="ARBA00023204"/>
    </source>
</evidence>
<evidence type="ECO:0000256" key="1">
    <source>
        <dbReference type="ARBA" id="ARBA00022722"/>
    </source>
</evidence>
<protein>
    <submittedName>
        <fullName evidence="11">PD-(D/E)XK nuclease family protein</fullName>
    </submittedName>
</protein>
<dbReference type="Gene3D" id="3.90.320.10">
    <property type="match status" value="1"/>
</dbReference>
<keyword evidence="4" id="KW-0378">Hydrolase</keyword>
<evidence type="ECO:0000256" key="4">
    <source>
        <dbReference type="ARBA" id="ARBA00022801"/>
    </source>
</evidence>
<evidence type="ECO:0000256" key="7">
    <source>
        <dbReference type="ARBA" id="ARBA00022840"/>
    </source>
</evidence>
<dbReference type="Pfam" id="PF12705">
    <property type="entry name" value="PDDEXK_1"/>
    <property type="match status" value="1"/>
</dbReference>
<dbReference type="InterPro" id="IPR038726">
    <property type="entry name" value="PDDEXK_AddAB-type"/>
</dbReference>
<evidence type="ECO:0000256" key="2">
    <source>
        <dbReference type="ARBA" id="ARBA00022741"/>
    </source>
</evidence>
<keyword evidence="6" id="KW-0269">Exonuclease</keyword>
<comment type="caution">
    <text evidence="11">The sequence shown here is derived from an EMBL/GenBank/DDBJ whole genome shotgun (WGS) entry which is preliminary data.</text>
</comment>
<sequence length="852" mass="99244">MQIIKGMHLNKKLNELAEHLQGPAYIITENTEYVEDLFLNKYSCLFDIEVLTLKQYIDKILISHKQFARHIYSQADLVFIMRHILSCHTFNTIQFSSNSYEMILELINTLKKIHRNNITLEQFFEDTLLSKKCEDLYTINSLVPGGYWTIEEMVEDLIDDSLKTPLYIMSDDYPHIASKELFKKIDNYVPVTLLEMTDADEVLNEYEDTIIHHLFDNVDVHNVAKGRIITGGHPMQECMKIACDIKSRIVNEQLQYEDFMIITNQASYSDYLTICFDELNIPATLSQNETCHYNSDYRKMSRSLSECKGHTFKEIIQFLQKQDISASMIKTLDAYKCDDEISPEEFDLFLQCIIPGKRETNKTGVIVTSLEKGLTATQKHIYLTGINETFLPLEISDKGFLMEEDYKQFNPHPLLLDEQLQAHYKRIIQVLLNPYLSYTFSYSKKNMAANELIPSILMSRLSDLFELEYINPPLNLIKNNLYLNQSRIDEDPINRLIDHYKMTSNQPEFIKDTNKLGRGVSISRLETYNKCPFSYYIKYGLKITEKREDTLQSSELGSLCHYLMEKCLDDESLVDQEAKHYIEENLKEKYDGHPMNQYFINNLIEDMKMTIKIIQKQLKLGDYVPIAKEKEISGEIGGVPFSGIIDRVDEFENMVRIVDYKSSKKEVDFNLAIQGFNIQMLVYLDMLCKQENKDRAGMLYFNMKRRMLAREDDSWGTSIQREILKEYRMEGYMVDDGSTKSVKALGISPDLVTPIRVKKSGEYYNGAKVVSPDELDQIMEYVEKHISELYEKIHEGLIPIHPTLMEGAQPANDFKVYPCNYCPYKSVCLFDVFENENRIIAKDMYKKLKGDD</sequence>
<name>A0ABR7KAZ4_9FIRM</name>
<dbReference type="Gene3D" id="3.40.50.300">
    <property type="entry name" value="P-loop containing nucleotide triphosphate hydrolases"/>
    <property type="match status" value="1"/>
</dbReference>
<evidence type="ECO:0000256" key="8">
    <source>
        <dbReference type="ARBA" id="ARBA00023125"/>
    </source>
</evidence>
<dbReference type="EMBL" id="JACRWG010000022">
    <property type="protein sequence ID" value="MBC6009886.1"/>
    <property type="molecule type" value="Genomic_DNA"/>
</dbReference>
<keyword evidence="3" id="KW-0227">DNA damage</keyword>
<proteinExistence type="predicted"/>
<dbReference type="InterPro" id="IPR027417">
    <property type="entry name" value="P-loop_NTPase"/>
</dbReference>
<evidence type="ECO:0000256" key="6">
    <source>
        <dbReference type="ARBA" id="ARBA00022839"/>
    </source>
</evidence>
<dbReference type="RefSeq" id="WP_187012236.1">
    <property type="nucleotide sequence ID" value="NZ_JACRWG010000022.1"/>
</dbReference>
<dbReference type="Proteomes" id="UP000603474">
    <property type="component" value="Unassembled WGS sequence"/>
</dbReference>
<keyword evidence="2" id="KW-0547">Nucleotide-binding</keyword>
<keyword evidence="5" id="KW-0347">Helicase</keyword>
<reference evidence="11 12" key="1">
    <citation type="submission" date="2020-08" db="EMBL/GenBank/DDBJ databases">
        <authorList>
            <person name="Liu C."/>
            <person name="Sun Q."/>
        </authorList>
    </citation>
    <scope>NUCLEOTIDE SEQUENCE [LARGE SCALE GENOMIC DNA]</scope>
    <source>
        <strain evidence="11 12">NSJ-22</strain>
    </source>
</reference>
<keyword evidence="9" id="KW-0234">DNA repair</keyword>
<evidence type="ECO:0000256" key="5">
    <source>
        <dbReference type="ARBA" id="ARBA00022806"/>
    </source>
</evidence>
<feature type="domain" description="PD-(D/E)XK endonuclease-like" evidence="10">
    <location>
        <begin position="520"/>
        <end position="828"/>
    </location>
</feature>